<dbReference type="InterPro" id="IPR015947">
    <property type="entry name" value="PUA-like_sf"/>
</dbReference>
<dbReference type="GO" id="GO:0005524">
    <property type="term" value="F:ATP binding"/>
    <property type="evidence" value="ECO:0007669"/>
    <property type="project" value="InterPro"/>
</dbReference>
<evidence type="ECO:0000313" key="2">
    <source>
        <dbReference type="EMBL" id="SNX96507.1"/>
    </source>
</evidence>
<dbReference type="PANTHER" id="PTHR37291">
    <property type="entry name" value="5-METHYLCYTOSINE-SPECIFIC RESTRICTION ENZYME B"/>
    <property type="match status" value="1"/>
</dbReference>
<dbReference type="PROSITE" id="PS50164">
    <property type="entry name" value="GIY_YIG"/>
    <property type="match status" value="1"/>
</dbReference>
<accession>A0A285EBZ1</accession>
<organism evidence="2 3">
    <name type="scientific">Geodermatophilus sabuli</name>
    <dbReference type="NCBI Taxonomy" id="1564158"/>
    <lineage>
        <taxon>Bacteria</taxon>
        <taxon>Bacillati</taxon>
        <taxon>Actinomycetota</taxon>
        <taxon>Actinomycetes</taxon>
        <taxon>Geodermatophilales</taxon>
        <taxon>Geodermatophilaceae</taxon>
        <taxon>Geodermatophilus</taxon>
    </lineage>
</organism>
<dbReference type="SUPFAM" id="SSF88697">
    <property type="entry name" value="PUA domain-like"/>
    <property type="match status" value="1"/>
</dbReference>
<dbReference type="Gene3D" id="3.40.50.300">
    <property type="entry name" value="P-loop containing nucleotide triphosphate hydrolases"/>
    <property type="match status" value="1"/>
</dbReference>
<name>A0A285EBZ1_9ACTN</name>
<dbReference type="Pfam" id="PF07728">
    <property type="entry name" value="AAA_5"/>
    <property type="match status" value="1"/>
</dbReference>
<feature type="domain" description="GIY-YIG" evidence="1">
    <location>
        <begin position="27"/>
        <end position="121"/>
    </location>
</feature>
<dbReference type="Proteomes" id="UP000219514">
    <property type="component" value="Unassembled WGS sequence"/>
</dbReference>
<proteinExistence type="predicted"/>
<reference evidence="2 3" key="1">
    <citation type="submission" date="2017-09" db="EMBL/GenBank/DDBJ databases">
        <authorList>
            <person name="Ehlers B."/>
            <person name="Leendertz F.H."/>
        </authorList>
    </citation>
    <scope>NUCLEOTIDE SEQUENCE [LARGE SCALE GENOMIC DNA]</scope>
    <source>
        <strain evidence="2 3">DSM 46844</strain>
    </source>
</reference>
<dbReference type="CDD" id="cd00009">
    <property type="entry name" value="AAA"/>
    <property type="match status" value="1"/>
</dbReference>
<dbReference type="InterPro" id="IPR000305">
    <property type="entry name" value="GIY-YIG_endonuc"/>
</dbReference>
<dbReference type="Gene3D" id="3.40.1440.10">
    <property type="entry name" value="GIY-YIG endonuclease"/>
    <property type="match status" value="1"/>
</dbReference>
<keyword evidence="3" id="KW-1185">Reference proteome</keyword>
<protein>
    <submittedName>
        <fullName evidence="2">EVE domain-containing protein</fullName>
    </submittedName>
</protein>
<dbReference type="InterPro" id="IPR052934">
    <property type="entry name" value="Methyl-DNA_Rec/Restrict_Enz"/>
</dbReference>
<gene>
    <name evidence="2" type="ORF">SAMN06893097_104222</name>
</gene>
<dbReference type="InterPro" id="IPR035901">
    <property type="entry name" value="GIY-YIG_endonuc_sf"/>
</dbReference>
<dbReference type="InterPro" id="IPR027417">
    <property type="entry name" value="P-loop_NTPase"/>
</dbReference>
<evidence type="ECO:0000259" key="1">
    <source>
        <dbReference type="PROSITE" id="PS50164"/>
    </source>
</evidence>
<dbReference type="InterPro" id="IPR002740">
    <property type="entry name" value="EVE_domain"/>
</dbReference>
<dbReference type="InterPro" id="IPR011704">
    <property type="entry name" value="ATPase_dyneun-rel_AAA"/>
</dbReference>
<dbReference type="SUPFAM" id="SSF52540">
    <property type="entry name" value="P-loop containing nucleoside triphosphate hydrolases"/>
    <property type="match status" value="1"/>
</dbReference>
<sequence length="1134" mass="125242">MSGPTAPLEGFSEAVVFTAAATAGAPAEPGVHVVADADGVPVYVGESENLQRRLRQHLQGNRQSSVLREQVGEELDRLGQEATAEEITDWLGRCKVSWRRSDGRRELKAQLVAALKPRFNRVTEQPRSGIWWVNQGQSFDEERDVGIVFAGSDGPQVAHHLNLGRMRPGDVVLHYRKGAVVAIGETVTEAVHATRPYGPVKERDEGWLTRVEYFPLTSPVPLAELPERNGDEGPFNSAGGVKQGYLFALDPEFAAAVQERFLDRWPAGSPWAAGERRFWLFQANPKQWSLVEHLPAMQPGQVTDWTVTRHRTEMNPGDAVVLWQGGPDAGVYALGRLVGRPDLRQTPEFRPETVGGQEHRVKLLVERHVLPPITRAEAQAHPVLSAMDVLHRPWAGTNLVVTSEQWWAIRALAPLEAGGTPVRWDPLVHWAARFAESVDLEAEERAYKLEIAVRLRAAADAVQGGDPEWPRLLRRAFGPPNNLTAWRMHAAFLTWVDENTDTARELLLGLWDPHRDVETAVDAFCAQLPSTVSGAGTQTNLASFLLAARDVTGLPVFRVTPFTTAYQLTGWPHERDAGPGDRYAEALAFLDAFAAECGRRGVAGLRDRLDAQGLLWQVLAGQPPTGWDTAKVEAYQRFLKGQNVDELGELVEQFRTETGYPAGRARRDGERAELAAALTPEGLADPDLPLLRRLAGPAYGSPGPQPGFNRLLQTEEDLARVTGSLQFLLYGPGDVVARLEDCLAGDRKLPGVGEAMLVKALAVTDAQRWIPCYPTRGKVGKRTILDLLGAEVPGGLSAGAAAAATNDAIRDLLEPHLPGDPWGMQEFTWWLLHREHVPEEPLAALADELYLSEDFLARIVGLLADKGQVVFYGPPGTGKTFVARKLAGHIARGGGTVEKVQFHPSYAYEDFIEGYRPKLVDGQVTYEVVDGPLKRIAATAQRRPDVTHVLLIDELNRANVSKVLGELLFLLEYRDEEIRLQYSDTPFALPTNLQIIATMNSADRSIALVDSALRRRFHFVPFFPDTAPIDSLLRRWLADRKPELAWVADVVDRANALLDDRHVAIGPSHFLKDHLDADLVQRAWEFSVLPYLEEHFFADPDQLRQFELARLRGRTAALDTGGEEGESVEVDEAS</sequence>
<dbReference type="GO" id="GO:0016887">
    <property type="term" value="F:ATP hydrolysis activity"/>
    <property type="evidence" value="ECO:0007669"/>
    <property type="project" value="InterPro"/>
</dbReference>
<dbReference type="SMART" id="SM00382">
    <property type="entry name" value="AAA"/>
    <property type="match status" value="1"/>
</dbReference>
<dbReference type="AlphaFoldDB" id="A0A285EBZ1"/>
<dbReference type="EMBL" id="OBDO01000004">
    <property type="protein sequence ID" value="SNX96507.1"/>
    <property type="molecule type" value="Genomic_DNA"/>
</dbReference>
<evidence type="ECO:0000313" key="3">
    <source>
        <dbReference type="Proteomes" id="UP000219514"/>
    </source>
</evidence>
<dbReference type="Gene3D" id="3.10.590.10">
    <property type="entry name" value="ph1033 like domains"/>
    <property type="match status" value="1"/>
</dbReference>
<dbReference type="PANTHER" id="PTHR37291:SF1">
    <property type="entry name" value="TYPE IV METHYL-DIRECTED RESTRICTION ENZYME ECOKMCRB SUBUNIT"/>
    <property type="match status" value="1"/>
</dbReference>
<dbReference type="OrthoDB" id="9781481at2"/>
<dbReference type="InterPro" id="IPR003593">
    <property type="entry name" value="AAA+_ATPase"/>
</dbReference>
<dbReference type="Pfam" id="PF01878">
    <property type="entry name" value="EVE"/>
    <property type="match status" value="1"/>
</dbReference>